<gene>
    <name evidence="1" type="ORF">NCTC11546_01453</name>
</gene>
<proteinExistence type="predicted"/>
<dbReference type="AlphaFoldDB" id="A0A2X2RV54"/>
<accession>A0A2X2RV54</accession>
<reference evidence="1 2" key="1">
    <citation type="submission" date="2018-06" db="EMBL/GenBank/DDBJ databases">
        <authorList>
            <consortium name="Pathogen Informatics"/>
            <person name="Doyle S."/>
        </authorList>
    </citation>
    <scope>NUCLEOTIDE SEQUENCE [LARGE SCALE GENOMIC DNA]</scope>
    <source>
        <strain evidence="1 2">NCTC11546</strain>
    </source>
</reference>
<evidence type="ECO:0000313" key="1">
    <source>
        <dbReference type="EMBL" id="SQA78225.1"/>
    </source>
</evidence>
<name>A0A2X2RV54_CAPOC</name>
<evidence type="ECO:0000313" key="2">
    <source>
        <dbReference type="Proteomes" id="UP000249891"/>
    </source>
</evidence>
<dbReference type="Proteomes" id="UP000249891">
    <property type="component" value="Unassembled WGS sequence"/>
</dbReference>
<protein>
    <submittedName>
        <fullName evidence="1">Uncharacterized protein</fullName>
    </submittedName>
</protein>
<dbReference type="EMBL" id="UARG01000017">
    <property type="protein sequence ID" value="SQA78225.1"/>
    <property type="molecule type" value="Genomic_DNA"/>
</dbReference>
<organism evidence="1 2">
    <name type="scientific">Capnocytophaga ochracea</name>
    <dbReference type="NCBI Taxonomy" id="1018"/>
    <lineage>
        <taxon>Bacteria</taxon>
        <taxon>Pseudomonadati</taxon>
        <taxon>Bacteroidota</taxon>
        <taxon>Flavobacteriia</taxon>
        <taxon>Flavobacteriales</taxon>
        <taxon>Flavobacteriaceae</taxon>
        <taxon>Capnocytophaga</taxon>
    </lineage>
</organism>
<sequence>MMPEMWIKKIIRGNVVTEKRQAGKLGNEKMGCELEE</sequence>